<sequence length="450" mass="50128">MEAPGTPPSRSVLAVFGERDDPVEPLTAPDVAERVGCTDTEARERLDALAERGSLESKRIGDRTVWWRPPSATTARPASADDSSGGHRVPSLSDDHSGPIERVLEASPVSIVVVEPSGEISFANRRAAETLGLEREEIASRTYSQPEWDIHYHDGRPVPVEEHPVTRVLETGEPDYGFEHWITLPDGSERWLSSNSAPVLNDDGEVEYVVVGFEDATPMKEREDKLTSDRRRVVELRSEQLTTPFLDAADDDVRVDVEDVMTSPDGTVLQYVAATGISPRALTDVFERQFGARNVRLLRSTGDRCRLAVQTDERTLPKLFADLGGEVDSLVRCRENREAVLTGVLPGDVEPRTVLRRARERYADVELVSQELRYTPRLLYDVVEDVLTERQFAALRTAYYGGYFDTPRASTGDELADQLGVTRQTFNQHLRKGERAVLERLFEASGKGGR</sequence>
<dbReference type="OrthoDB" id="200505at2157"/>
<dbReference type="AlphaFoldDB" id="A0A1I6G8C0"/>
<evidence type="ECO:0000256" key="3">
    <source>
        <dbReference type="SAM" id="MobiDB-lite"/>
    </source>
</evidence>
<dbReference type="EMBL" id="FOYT01000001">
    <property type="protein sequence ID" value="SFR38390.1"/>
    <property type="molecule type" value="Genomic_DNA"/>
</dbReference>
<dbReference type="SUPFAM" id="SSF88659">
    <property type="entry name" value="Sigma3 and sigma4 domains of RNA polymerase sigma factors"/>
    <property type="match status" value="1"/>
</dbReference>
<dbReference type="PANTHER" id="PTHR34236:SF1">
    <property type="entry name" value="DIMETHYL SULFOXIDE REDUCTASE TRANSCRIPTIONAL ACTIVATOR"/>
    <property type="match status" value="1"/>
</dbReference>
<evidence type="ECO:0000259" key="5">
    <source>
        <dbReference type="PROSITE" id="PS50113"/>
    </source>
</evidence>
<dbReference type="InterPro" id="IPR000700">
    <property type="entry name" value="PAS-assoc_C"/>
</dbReference>
<gene>
    <name evidence="6" type="ORF">SAMN04487947_0718</name>
</gene>
<name>A0A1I6G8C0_9EURY</name>
<dbReference type="InterPro" id="IPR000014">
    <property type="entry name" value="PAS"/>
</dbReference>
<dbReference type="Pfam" id="PF15915">
    <property type="entry name" value="BAT"/>
    <property type="match status" value="1"/>
</dbReference>
<reference evidence="7" key="1">
    <citation type="submission" date="2016-10" db="EMBL/GenBank/DDBJ databases">
        <authorList>
            <person name="Varghese N."/>
            <person name="Submissions S."/>
        </authorList>
    </citation>
    <scope>NUCLEOTIDE SEQUENCE [LARGE SCALE GENOMIC DNA]</scope>
    <source>
        <strain evidence="7">CGMCC 1.7736</strain>
    </source>
</reference>
<dbReference type="PROSITE" id="PS50112">
    <property type="entry name" value="PAS"/>
    <property type="match status" value="1"/>
</dbReference>
<dbReference type="Proteomes" id="UP000198531">
    <property type="component" value="Unassembled WGS sequence"/>
</dbReference>
<evidence type="ECO:0000259" key="4">
    <source>
        <dbReference type="PROSITE" id="PS50112"/>
    </source>
</evidence>
<dbReference type="NCBIfam" id="TIGR00229">
    <property type="entry name" value="sensory_box"/>
    <property type="match status" value="1"/>
</dbReference>
<dbReference type="Gene3D" id="3.30.450.20">
    <property type="entry name" value="PAS domain"/>
    <property type="match status" value="1"/>
</dbReference>
<dbReference type="STRING" id="553469.SAMN04487947_0718"/>
<feature type="region of interest" description="Disordered" evidence="3">
    <location>
        <begin position="60"/>
        <end position="99"/>
    </location>
</feature>
<dbReference type="Pfam" id="PF00989">
    <property type="entry name" value="PAS"/>
    <property type="match status" value="1"/>
</dbReference>
<keyword evidence="7" id="KW-1185">Reference proteome</keyword>
<proteinExistence type="predicted"/>
<evidence type="ECO:0000313" key="7">
    <source>
        <dbReference type="Proteomes" id="UP000198531"/>
    </source>
</evidence>
<accession>A0A1I6G8C0</accession>
<evidence type="ECO:0000313" key="6">
    <source>
        <dbReference type="EMBL" id="SFR38390.1"/>
    </source>
</evidence>
<organism evidence="6 7">
    <name type="scientific">Halogeometricum rufum</name>
    <dbReference type="NCBI Taxonomy" id="553469"/>
    <lineage>
        <taxon>Archaea</taxon>
        <taxon>Methanobacteriati</taxon>
        <taxon>Methanobacteriota</taxon>
        <taxon>Stenosarchaea group</taxon>
        <taxon>Halobacteria</taxon>
        <taxon>Halobacteriales</taxon>
        <taxon>Haloferacaceae</taxon>
        <taxon>Halogeometricum</taxon>
    </lineage>
</organism>
<dbReference type="GO" id="GO:0006355">
    <property type="term" value="P:regulation of DNA-templated transcription"/>
    <property type="evidence" value="ECO:0007669"/>
    <property type="project" value="InterPro"/>
</dbReference>
<dbReference type="CDD" id="cd00130">
    <property type="entry name" value="PAS"/>
    <property type="match status" value="1"/>
</dbReference>
<evidence type="ECO:0000256" key="2">
    <source>
        <dbReference type="ARBA" id="ARBA00023163"/>
    </source>
</evidence>
<feature type="compositionally biased region" description="Low complexity" evidence="3">
    <location>
        <begin position="68"/>
        <end position="83"/>
    </location>
</feature>
<evidence type="ECO:0000256" key="1">
    <source>
        <dbReference type="ARBA" id="ARBA00023015"/>
    </source>
</evidence>
<feature type="domain" description="PAS" evidence="4">
    <location>
        <begin position="96"/>
        <end position="142"/>
    </location>
</feature>
<protein>
    <submittedName>
        <fullName evidence="6">PAS domain S-box-containing protein</fullName>
    </submittedName>
</protein>
<dbReference type="InterPro" id="IPR035965">
    <property type="entry name" value="PAS-like_dom_sf"/>
</dbReference>
<dbReference type="InterPro" id="IPR007050">
    <property type="entry name" value="HTH_bacterioopsin"/>
</dbReference>
<dbReference type="InterPro" id="IPR031803">
    <property type="entry name" value="BAT_GAF/HTH-assoc"/>
</dbReference>
<dbReference type="Pfam" id="PF04967">
    <property type="entry name" value="HTH_10"/>
    <property type="match status" value="1"/>
</dbReference>
<dbReference type="PROSITE" id="PS50113">
    <property type="entry name" value="PAC"/>
    <property type="match status" value="1"/>
</dbReference>
<dbReference type="PANTHER" id="PTHR34236">
    <property type="entry name" value="DIMETHYL SULFOXIDE REDUCTASE TRANSCRIPTIONAL ACTIVATOR"/>
    <property type="match status" value="1"/>
</dbReference>
<dbReference type="InterPro" id="IPR013324">
    <property type="entry name" value="RNA_pol_sigma_r3/r4-like"/>
</dbReference>
<feature type="domain" description="PAC" evidence="5">
    <location>
        <begin position="176"/>
        <end position="228"/>
    </location>
</feature>
<dbReference type="RefSeq" id="WP_089804663.1">
    <property type="nucleotide sequence ID" value="NZ_FOYT01000001.1"/>
</dbReference>
<dbReference type="SUPFAM" id="SSF55785">
    <property type="entry name" value="PYP-like sensor domain (PAS domain)"/>
    <property type="match status" value="1"/>
</dbReference>
<keyword evidence="2" id="KW-0804">Transcription</keyword>
<dbReference type="InterPro" id="IPR013767">
    <property type="entry name" value="PAS_fold"/>
</dbReference>
<keyword evidence="1" id="KW-0805">Transcription regulation</keyword>
<feature type="region of interest" description="Disordered" evidence="3">
    <location>
        <begin position="1"/>
        <end position="31"/>
    </location>
</feature>